<dbReference type="RefSeq" id="WP_307278721.1">
    <property type="nucleotide sequence ID" value="NZ_JAUSVX010000011.1"/>
</dbReference>
<organism evidence="8 9">
    <name type="scientific">Labrys wisconsinensis</name>
    <dbReference type="NCBI Taxonomy" id="425677"/>
    <lineage>
        <taxon>Bacteria</taxon>
        <taxon>Pseudomonadati</taxon>
        <taxon>Pseudomonadota</taxon>
        <taxon>Alphaproteobacteria</taxon>
        <taxon>Hyphomicrobiales</taxon>
        <taxon>Xanthobacteraceae</taxon>
        <taxon>Labrys</taxon>
    </lineage>
</organism>
<dbReference type="SUPFAM" id="SSF46767">
    <property type="entry name" value="Methylated DNA-protein cysteine methyltransferase, C-terminal domain"/>
    <property type="match status" value="1"/>
</dbReference>
<keyword evidence="9" id="KW-1185">Reference proteome</keyword>
<accession>A0ABU0JG57</accession>
<name>A0ABU0JG57_9HYPH</name>
<dbReference type="InterPro" id="IPR036217">
    <property type="entry name" value="MethylDNA_cys_MeTrfase_DNAb"/>
</dbReference>
<sequence length="178" mass="18719">MTRDSTAAATLTLEAVETPLGDFLLVTDAEGLLRAAEFADCEHRLHRHFGRRLGPNRTRLVAGRVPDAIKAALAAYFAGDIAAIDGIAVRGDGTPFQESVWAALRTVRHPTTYVGLGARIGRPDAARAVGHANGANPMSIVVPCHRLVGADGALTGYGGGIARKRWLLDHEAAHAAAD</sequence>
<dbReference type="Gene3D" id="1.10.10.10">
    <property type="entry name" value="Winged helix-like DNA-binding domain superfamily/Winged helix DNA-binding domain"/>
    <property type="match status" value="1"/>
</dbReference>
<keyword evidence="5" id="KW-0234">DNA repair</keyword>
<dbReference type="PANTHER" id="PTHR10815:SF5">
    <property type="entry name" value="METHYLATED-DNA--PROTEIN-CYSTEINE METHYLTRANSFERASE"/>
    <property type="match status" value="1"/>
</dbReference>
<comment type="catalytic activity">
    <reaction evidence="6">
        <text>a 6-O-methyl-2'-deoxyguanosine in DNA + L-cysteinyl-[protein] = S-methyl-L-cysteinyl-[protein] + a 2'-deoxyguanosine in DNA</text>
        <dbReference type="Rhea" id="RHEA:24000"/>
        <dbReference type="Rhea" id="RHEA-COMP:10131"/>
        <dbReference type="Rhea" id="RHEA-COMP:10132"/>
        <dbReference type="Rhea" id="RHEA-COMP:11367"/>
        <dbReference type="Rhea" id="RHEA-COMP:11368"/>
        <dbReference type="ChEBI" id="CHEBI:29950"/>
        <dbReference type="ChEBI" id="CHEBI:82612"/>
        <dbReference type="ChEBI" id="CHEBI:85445"/>
        <dbReference type="ChEBI" id="CHEBI:85448"/>
        <dbReference type="EC" id="2.1.1.63"/>
    </reaction>
</comment>
<evidence type="ECO:0000256" key="1">
    <source>
        <dbReference type="ARBA" id="ARBA00001286"/>
    </source>
</evidence>
<dbReference type="CDD" id="cd06445">
    <property type="entry name" value="ATase"/>
    <property type="match status" value="1"/>
</dbReference>
<keyword evidence="3 8" id="KW-0808">Transferase</keyword>
<evidence type="ECO:0000256" key="5">
    <source>
        <dbReference type="ARBA" id="ARBA00023204"/>
    </source>
</evidence>
<dbReference type="Proteomes" id="UP001242480">
    <property type="component" value="Unassembled WGS sequence"/>
</dbReference>
<dbReference type="InterPro" id="IPR001497">
    <property type="entry name" value="MethylDNA_cys_MeTrfase_AS"/>
</dbReference>
<feature type="domain" description="Methylated-DNA-[protein]-cysteine S-methyltransferase DNA binding" evidence="7">
    <location>
        <begin position="95"/>
        <end position="172"/>
    </location>
</feature>
<evidence type="ECO:0000313" key="9">
    <source>
        <dbReference type="Proteomes" id="UP001242480"/>
    </source>
</evidence>
<dbReference type="GO" id="GO:0003908">
    <property type="term" value="F:methylated-DNA-[protein]-cysteine S-methyltransferase activity"/>
    <property type="evidence" value="ECO:0007669"/>
    <property type="project" value="UniProtKB-EC"/>
</dbReference>
<dbReference type="SUPFAM" id="SSF53155">
    <property type="entry name" value="Methylated DNA-protein cysteine methyltransferase domain"/>
    <property type="match status" value="1"/>
</dbReference>
<comment type="caution">
    <text evidence="8">The sequence shown here is derived from an EMBL/GenBank/DDBJ whole genome shotgun (WGS) entry which is preliminary data.</text>
</comment>
<dbReference type="InterPro" id="IPR036388">
    <property type="entry name" value="WH-like_DNA-bd_sf"/>
</dbReference>
<gene>
    <name evidence="8" type="ORF">QO011_005258</name>
</gene>
<evidence type="ECO:0000256" key="2">
    <source>
        <dbReference type="ARBA" id="ARBA00022603"/>
    </source>
</evidence>
<dbReference type="InterPro" id="IPR036631">
    <property type="entry name" value="MGMT_N_sf"/>
</dbReference>
<dbReference type="GO" id="GO:0032259">
    <property type="term" value="P:methylation"/>
    <property type="evidence" value="ECO:0007669"/>
    <property type="project" value="UniProtKB-KW"/>
</dbReference>
<proteinExistence type="predicted"/>
<dbReference type="EMBL" id="JAUSVX010000011">
    <property type="protein sequence ID" value="MDQ0472229.1"/>
    <property type="molecule type" value="Genomic_DNA"/>
</dbReference>
<evidence type="ECO:0000256" key="3">
    <source>
        <dbReference type="ARBA" id="ARBA00022679"/>
    </source>
</evidence>
<dbReference type="PROSITE" id="PS00374">
    <property type="entry name" value="MGMT"/>
    <property type="match status" value="1"/>
</dbReference>
<evidence type="ECO:0000256" key="4">
    <source>
        <dbReference type="ARBA" id="ARBA00022763"/>
    </source>
</evidence>
<dbReference type="NCBIfam" id="TIGR00589">
    <property type="entry name" value="ogt"/>
    <property type="match status" value="1"/>
</dbReference>
<evidence type="ECO:0000256" key="6">
    <source>
        <dbReference type="ARBA" id="ARBA00049348"/>
    </source>
</evidence>
<comment type="catalytic activity">
    <reaction evidence="1">
        <text>a 4-O-methyl-thymidine in DNA + L-cysteinyl-[protein] = a thymidine in DNA + S-methyl-L-cysteinyl-[protein]</text>
        <dbReference type="Rhea" id="RHEA:53428"/>
        <dbReference type="Rhea" id="RHEA-COMP:10131"/>
        <dbReference type="Rhea" id="RHEA-COMP:10132"/>
        <dbReference type="Rhea" id="RHEA-COMP:13555"/>
        <dbReference type="Rhea" id="RHEA-COMP:13556"/>
        <dbReference type="ChEBI" id="CHEBI:29950"/>
        <dbReference type="ChEBI" id="CHEBI:82612"/>
        <dbReference type="ChEBI" id="CHEBI:137386"/>
        <dbReference type="ChEBI" id="CHEBI:137387"/>
        <dbReference type="EC" id="2.1.1.63"/>
    </reaction>
</comment>
<protein>
    <submittedName>
        <fullName evidence="8">Methylated-DNA-[protein]-cysteine S-methyltransferase</fullName>
        <ecNumber evidence="8">2.1.1.63</ecNumber>
    </submittedName>
</protein>
<dbReference type="InterPro" id="IPR014048">
    <property type="entry name" value="MethylDNA_cys_MeTrfase_DNA-bd"/>
</dbReference>
<dbReference type="Pfam" id="PF01035">
    <property type="entry name" value="DNA_binding_1"/>
    <property type="match status" value="1"/>
</dbReference>
<dbReference type="EC" id="2.1.1.63" evidence="8"/>
<keyword evidence="4" id="KW-0227">DNA damage</keyword>
<dbReference type="Gene3D" id="3.30.160.70">
    <property type="entry name" value="Methylated DNA-protein cysteine methyltransferase domain"/>
    <property type="match status" value="1"/>
</dbReference>
<reference evidence="8 9" key="1">
    <citation type="submission" date="2023-07" db="EMBL/GenBank/DDBJ databases">
        <title>Genomic Encyclopedia of Type Strains, Phase IV (KMG-IV): sequencing the most valuable type-strain genomes for metagenomic binning, comparative biology and taxonomic classification.</title>
        <authorList>
            <person name="Goeker M."/>
        </authorList>
    </citation>
    <scope>NUCLEOTIDE SEQUENCE [LARGE SCALE GENOMIC DNA]</scope>
    <source>
        <strain evidence="8 9">DSM 19619</strain>
    </source>
</reference>
<keyword evidence="2 8" id="KW-0489">Methyltransferase</keyword>
<dbReference type="PANTHER" id="PTHR10815">
    <property type="entry name" value="METHYLATED-DNA--PROTEIN-CYSTEINE METHYLTRANSFERASE"/>
    <property type="match status" value="1"/>
</dbReference>
<evidence type="ECO:0000313" key="8">
    <source>
        <dbReference type="EMBL" id="MDQ0472229.1"/>
    </source>
</evidence>
<evidence type="ECO:0000259" key="7">
    <source>
        <dbReference type="Pfam" id="PF01035"/>
    </source>
</evidence>